<evidence type="ECO:0000313" key="2">
    <source>
        <dbReference type="Proteomes" id="UP000752172"/>
    </source>
</evidence>
<dbReference type="Proteomes" id="UP000752172">
    <property type="component" value="Unassembled WGS sequence"/>
</dbReference>
<protein>
    <recommendedName>
        <fullName evidence="3">MobA-like NTP transferase domain-containing protein</fullName>
    </recommendedName>
</protein>
<proteinExistence type="predicted"/>
<dbReference type="Gene3D" id="3.90.550.10">
    <property type="entry name" value="Spore Coat Polysaccharide Biosynthesis Protein SpsA, Chain A"/>
    <property type="match status" value="1"/>
</dbReference>
<reference evidence="1" key="2">
    <citation type="submission" date="2021-09" db="EMBL/GenBank/DDBJ databases">
        <authorList>
            <person name="Gilroy R."/>
        </authorList>
    </citation>
    <scope>NUCLEOTIDE SEQUENCE</scope>
    <source>
        <strain evidence="1">ChiSjej2B20-17149</strain>
    </source>
</reference>
<dbReference type="EMBL" id="DYTS01000404">
    <property type="protein sequence ID" value="HJH21684.1"/>
    <property type="molecule type" value="Genomic_DNA"/>
</dbReference>
<dbReference type="InterPro" id="IPR029044">
    <property type="entry name" value="Nucleotide-diphossugar_trans"/>
</dbReference>
<dbReference type="RefSeq" id="WP_278918276.1">
    <property type="nucleotide sequence ID" value="NZ_DYTS01000404.1"/>
</dbReference>
<reference evidence="1" key="1">
    <citation type="journal article" date="2021" name="PeerJ">
        <title>Extensive microbial diversity within the chicken gut microbiome revealed by metagenomics and culture.</title>
        <authorList>
            <person name="Gilroy R."/>
            <person name="Ravi A."/>
            <person name="Getino M."/>
            <person name="Pursley I."/>
            <person name="Horton D.L."/>
            <person name="Alikhan N.F."/>
            <person name="Baker D."/>
            <person name="Gharbi K."/>
            <person name="Hall N."/>
            <person name="Watson M."/>
            <person name="Adriaenssens E.M."/>
            <person name="Foster-Nyarko E."/>
            <person name="Jarju S."/>
            <person name="Secka A."/>
            <person name="Antonio M."/>
            <person name="Oren A."/>
            <person name="Chaudhuri R.R."/>
            <person name="La Ragione R."/>
            <person name="Hildebrand F."/>
            <person name="Pallen M.J."/>
        </authorList>
    </citation>
    <scope>NUCLEOTIDE SEQUENCE</scope>
    <source>
        <strain evidence="1">ChiSjej2B20-17149</strain>
    </source>
</reference>
<gene>
    <name evidence="1" type="ORF">K8W20_23625</name>
</gene>
<organism evidence="1 2">
    <name type="scientific">Pseudomonas lactis</name>
    <dbReference type="NCBI Taxonomy" id="1615674"/>
    <lineage>
        <taxon>Bacteria</taxon>
        <taxon>Pseudomonadati</taxon>
        <taxon>Pseudomonadota</taxon>
        <taxon>Gammaproteobacteria</taxon>
        <taxon>Pseudomonadales</taxon>
        <taxon>Pseudomonadaceae</taxon>
        <taxon>Pseudomonas</taxon>
    </lineage>
</organism>
<comment type="caution">
    <text evidence="1">The sequence shown here is derived from an EMBL/GenBank/DDBJ whole genome shotgun (WGS) entry which is preliminary data.</text>
</comment>
<evidence type="ECO:0008006" key="3">
    <source>
        <dbReference type="Google" id="ProtNLM"/>
    </source>
</evidence>
<dbReference type="AlphaFoldDB" id="A0A921NNN1"/>
<name>A0A921NNN1_9PSED</name>
<evidence type="ECO:0000313" key="1">
    <source>
        <dbReference type="EMBL" id="HJH21684.1"/>
    </source>
</evidence>
<sequence>MIPETEPPPRIRVIRHVASAREIGPVLADSIRAIEHAEAASTAIFLDDMPWISGDSLKHLLGESLPKRIVVPAFGGLRGARFAFKSHFWRTLNLLIGDSDKNNLPQAHPHSVDLPELSSTGTTSAEAVSQFVSVASDVTASKAI</sequence>
<accession>A0A921NNN1</accession>